<dbReference type="InterPro" id="IPR012368">
    <property type="entry name" value="OxRdtase_Mopterin-bd_su_IorB"/>
</dbReference>
<dbReference type="Gene3D" id="3.90.1170.50">
    <property type="entry name" value="Aldehyde oxidase/xanthine dehydrogenase, a/b hammerhead"/>
    <property type="match status" value="1"/>
</dbReference>
<name>A0A849L4H1_9RHOB</name>
<dbReference type="Pfam" id="PF02738">
    <property type="entry name" value="MoCoBD_1"/>
    <property type="match status" value="1"/>
</dbReference>
<dbReference type="GO" id="GO:0016491">
    <property type="term" value="F:oxidoreductase activity"/>
    <property type="evidence" value="ECO:0007669"/>
    <property type="project" value="InterPro"/>
</dbReference>
<dbReference type="InterPro" id="IPR052516">
    <property type="entry name" value="N-heterocyclic_Hydroxylase"/>
</dbReference>
<organism evidence="3 4">
    <name type="scientific">Halovulum dunhuangense</name>
    <dbReference type="NCBI Taxonomy" id="1505036"/>
    <lineage>
        <taxon>Bacteria</taxon>
        <taxon>Pseudomonadati</taxon>
        <taxon>Pseudomonadota</taxon>
        <taxon>Alphaproteobacteria</taxon>
        <taxon>Rhodobacterales</taxon>
        <taxon>Paracoccaceae</taxon>
        <taxon>Halovulum</taxon>
    </lineage>
</organism>
<reference evidence="3 4" key="1">
    <citation type="submission" date="2020-05" db="EMBL/GenBank/DDBJ databases">
        <title>Gimesia benthica sp. nov., a novel planctomycete isolated from a deep-sea water sample of the Northwest Indian Ocean.</title>
        <authorList>
            <person name="Wang J."/>
            <person name="Ruan C."/>
            <person name="Song L."/>
            <person name="Zhu Y."/>
            <person name="Li A."/>
            <person name="Zheng X."/>
            <person name="Wang L."/>
            <person name="Lu Z."/>
            <person name="Huang Y."/>
            <person name="Du W."/>
            <person name="Zhou Y."/>
            <person name="Huang L."/>
            <person name="Dai X."/>
        </authorList>
    </citation>
    <scope>NUCLEOTIDE SEQUENCE [LARGE SCALE GENOMIC DNA]</scope>
    <source>
        <strain evidence="3 4">YYQ-30</strain>
    </source>
</reference>
<dbReference type="InterPro" id="IPR037165">
    <property type="entry name" value="AldOxase/xan_DH_Mopterin-bd_sf"/>
</dbReference>
<dbReference type="Pfam" id="PF20256">
    <property type="entry name" value="MoCoBD_2"/>
    <property type="match status" value="2"/>
</dbReference>
<dbReference type="PIRSF" id="PIRSF036389">
    <property type="entry name" value="IOR_B"/>
    <property type="match status" value="1"/>
</dbReference>
<dbReference type="PANTHER" id="PTHR47495">
    <property type="entry name" value="ALDEHYDE DEHYDROGENASE"/>
    <property type="match status" value="1"/>
</dbReference>
<evidence type="ECO:0000259" key="2">
    <source>
        <dbReference type="SMART" id="SM01008"/>
    </source>
</evidence>
<evidence type="ECO:0000256" key="1">
    <source>
        <dbReference type="SAM" id="MobiDB-lite"/>
    </source>
</evidence>
<sequence length="706" mass="75629">MSTEYPLIRDWLRLEDGRLWVRAGKVDIGQRISTALVRIAAEELCLSPALIEVAPVSTADSPDQGITSGSTSVQEGGGAIRLAAASLRAAVLRLAAARLETAPDALRLEDDYVIRPGTNAKIALLDLVAALDPDTPLDPDARPLPAALRRPLPALPPRGLAEMVTGAYRFLHDLDLPGMLHARTLRPPHARARLRGLDAGVVESLEHKGFTVLRDGSFLAIAGASEWQVIRAARRLAAACDWDAGAGLPEGDFRDLLRSRPATRITVAEGGMPDTAAALPAPLDAPQIAASFSRPYQLHAALAPSAALAEWRDGRLHVHSHSQGIWTLRDALADSFRLTPAEVVVTHTPGPGCYGHNGADDAALDAALVAQAVPGRPVLLKWTREEEHAWEPVAPATVLEVAAALDEGGRIAGFAAEAMSDTHRGRPRPGPNRSGPARLLSNRFRDDAPPPFQATPNIGKHAGIHRNLDPIYRFADKRLVKRLVPDMPLRSSAMRCLGAVINVLAIEAVMDEAAERAGRDPIAYRLEHLDDPRAIAVLRRLDALAKADPVAEGFARGIAYAQYKNQMTRVGLYVDLELTDAAEVRLGRVVMVADAGRVVDPDGLAAQLEGGVIQAASWTLYEEQRWDRDGVLGRDWDSYPVLRFDNVPQFETHLVGSDETPSVGAGEASPGPAAAAIANAIAAATGLRLRDMPFTPDAIRRAAMEA</sequence>
<dbReference type="Proteomes" id="UP000572377">
    <property type="component" value="Unassembled WGS sequence"/>
</dbReference>
<proteinExistence type="predicted"/>
<dbReference type="InterPro" id="IPR000674">
    <property type="entry name" value="Ald_Oxase/Xan_DH_a/b"/>
</dbReference>
<dbReference type="PANTHER" id="PTHR47495:SF1">
    <property type="entry name" value="BLL3820 PROTEIN"/>
    <property type="match status" value="1"/>
</dbReference>
<dbReference type="Gene3D" id="3.30.365.10">
    <property type="entry name" value="Aldehyde oxidase/xanthine dehydrogenase, molybdopterin binding domain"/>
    <property type="match status" value="4"/>
</dbReference>
<comment type="caution">
    <text evidence="3">The sequence shown here is derived from an EMBL/GenBank/DDBJ whole genome shotgun (WGS) entry which is preliminary data.</text>
</comment>
<dbReference type="SUPFAM" id="SSF56003">
    <property type="entry name" value="Molybdenum cofactor-binding domain"/>
    <property type="match status" value="2"/>
</dbReference>
<gene>
    <name evidence="3" type="ORF">HMH01_11660</name>
</gene>
<evidence type="ECO:0000313" key="4">
    <source>
        <dbReference type="Proteomes" id="UP000572377"/>
    </source>
</evidence>
<evidence type="ECO:0000313" key="3">
    <source>
        <dbReference type="EMBL" id="NNU81092.1"/>
    </source>
</evidence>
<keyword evidence="4" id="KW-1185">Reference proteome</keyword>
<protein>
    <submittedName>
        <fullName evidence="3">Molybdopterin-dependent oxidoreductase</fullName>
    </submittedName>
</protein>
<dbReference type="EMBL" id="JABFBC010000002">
    <property type="protein sequence ID" value="NNU81092.1"/>
    <property type="molecule type" value="Genomic_DNA"/>
</dbReference>
<dbReference type="RefSeq" id="WP_171325738.1">
    <property type="nucleotide sequence ID" value="NZ_JABFBC010000002.1"/>
</dbReference>
<dbReference type="InterPro" id="IPR008274">
    <property type="entry name" value="AldOxase/xan_DH_MoCoBD1"/>
</dbReference>
<feature type="domain" description="Aldehyde oxidase/xanthine dehydrogenase a/b hammerhead" evidence="2">
    <location>
        <begin position="165"/>
        <end position="246"/>
    </location>
</feature>
<accession>A0A849L4H1</accession>
<dbReference type="InterPro" id="IPR046867">
    <property type="entry name" value="AldOxase/xan_DH_MoCoBD2"/>
</dbReference>
<dbReference type="AlphaFoldDB" id="A0A849L4H1"/>
<dbReference type="SMART" id="SM01008">
    <property type="entry name" value="Ald_Xan_dh_C"/>
    <property type="match status" value="1"/>
</dbReference>
<feature type="region of interest" description="Disordered" evidence="1">
    <location>
        <begin position="419"/>
        <end position="441"/>
    </location>
</feature>